<dbReference type="InterPro" id="IPR036388">
    <property type="entry name" value="WH-like_DNA-bd_sf"/>
</dbReference>
<dbReference type="InterPro" id="IPR036390">
    <property type="entry name" value="WH_DNA-bd_sf"/>
</dbReference>
<evidence type="ECO:0000259" key="4">
    <source>
        <dbReference type="PROSITE" id="PS50949"/>
    </source>
</evidence>
<protein>
    <submittedName>
        <fullName evidence="5">GntR family transcriptional regulator</fullName>
    </submittedName>
</protein>
<proteinExistence type="predicted"/>
<dbReference type="SUPFAM" id="SSF64288">
    <property type="entry name" value="Chorismate lyase-like"/>
    <property type="match status" value="1"/>
</dbReference>
<keyword evidence="6" id="KW-1185">Reference proteome</keyword>
<dbReference type="SMART" id="SM00345">
    <property type="entry name" value="HTH_GNTR"/>
    <property type="match status" value="1"/>
</dbReference>
<evidence type="ECO:0000313" key="6">
    <source>
        <dbReference type="Proteomes" id="UP000460272"/>
    </source>
</evidence>
<dbReference type="PRINTS" id="PR00035">
    <property type="entry name" value="HTHGNTR"/>
</dbReference>
<dbReference type="Pfam" id="PF00392">
    <property type="entry name" value="GntR"/>
    <property type="match status" value="1"/>
</dbReference>
<evidence type="ECO:0000256" key="2">
    <source>
        <dbReference type="ARBA" id="ARBA00023125"/>
    </source>
</evidence>
<reference evidence="5 6" key="1">
    <citation type="submission" date="2018-11" db="EMBL/GenBank/DDBJ databases">
        <title>Trebonia kvetii gen.nov., sp.nov., a novel acidophilic actinobacterium, and proposal of the new actinobacterial family Treboniaceae fam. nov.</title>
        <authorList>
            <person name="Rapoport D."/>
            <person name="Sagova-Mareckova M."/>
            <person name="Sedlacek I."/>
            <person name="Provaznik J."/>
            <person name="Kralova S."/>
            <person name="Pavlinic D."/>
            <person name="Benes V."/>
            <person name="Kopecky J."/>
        </authorList>
    </citation>
    <scope>NUCLEOTIDE SEQUENCE [LARGE SCALE GENOMIC DNA]</scope>
    <source>
        <strain evidence="5 6">15Tr583</strain>
    </source>
</reference>
<dbReference type="PANTHER" id="PTHR44846:SF1">
    <property type="entry name" value="MANNOSYL-D-GLYCERATE TRANSPORT_METABOLISM SYSTEM REPRESSOR MNGR-RELATED"/>
    <property type="match status" value="1"/>
</dbReference>
<keyword evidence="1" id="KW-0805">Transcription regulation</keyword>
<gene>
    <name evidence="5" type="ORF">EAS64_11985</name>
</gene>
<sequence>MTQLATPEDVRRILARQIVAGELRPGQRLGAERALAAELGVSRALLRQALSILEDGGMIRRVPGRGGGTYVSRGKIERDMSSRIEGIPALLRSQGVTAGTHVLSARLAEPEDDAAQALRMRPGELAVDLLRLRLADGSPLCLEHARFPARRFPGLLELPLGGSVYELLQEHFGTRPASAVERIEVTLASADEAAVLDVQPDAALLAITRTASDSDGDPIEYAHDLFRGDRTRLVVRSGDGGAGRAQVVELRRAAG</sequence>
<dbReference type="InterPro" id="IPR000524">
    <property type="entry name" value="Tscrpt_reg_HTH_GntR"/>
</dbReference>
<organism evidence="5 6">
    <name type="scientific">Trebonia kvetii</name>
    <dbReference type="NCBI Taxonomy" id="2480626"/>
    <lineage>
        <taxon>Bacteria</taxon>
        <taxon>Bacillati</taxon>
        <taxon>Actinomycetota</taxon>
        <taxon>Actinomycetes</taxon>
        <taxon>Streptosporangiales</taxon>
        <taxon>Treboniaceae</taxon>
        <taxon>Trebonia</taxon>
    </lineage>
</organism>
<dbReference type="GO" id="GO:0003700">
    <property type="term" value="F:DNA-binding transcription factor activity"/>
    <property type="evidence" value="ECO:0007669"/>
    <property type="project" value="InterPro"/>
</dbReference>
<dbReference type="InterPro" id="IPR028978">
    <property type="entry name" value="Chorismate_lyase_/UTRA_dom_sf"/>
</dbReference>
<dbReference type="Gene3D" id="3.40.1410.10">
    <property type="entry name" value="Chorismate lyase-like"/>
    <property type="match status" value="1"/>
</dbReference>
<dbReference type="InterPro" id="IPR011663">
    <property type="entry name" value="UTRA"/>
</dbReference>
<dbReference type="CDD" id="cd07377">
    <property type="entry name" value="WHTH_GntR"/>
    <property type="match status" value="1"/>
</dbReference>
<evidence type="ECO:0000313" key="5">
    <source>
        <dbReference type="EMBL" id="TVZ05291.1"/>
    </source>
</evidence>
<keyword evidence="3" id="KW-0804">Transcription</keyword>
<accession>A0A6P2C561</accession>
<dbReference type="Proteomes" id="UP000460272">
    <property type="component" value="Unassembled WGS sequence"/>
</dbReference>
<dbReference type="OrthoDB" id="8584262at2"/>
<dbReference type="EMBL" id="RPFW01000002">
    <property type="protein sequence ID" value="TVZ05291.1"/>
    <property type="molecule type" value="Genomic_DNA"/>
</dbReference>
<name>A0A6P2C561_9ACTN</name>
<dbReference type="InterPro" id="IPR050679">
    <property type="entry name" value="Bact_HTH_transcr_reg"/>
</dbReference>
<feature type="domain" description="HTH gntR-type" evidence="4">
    <location>
        <begin position="4"/>
        <end position="74"/>
    </location>
</feature>
<dbReference type="GO" id="GO:0045892">
    <property type="term" value="P:negative regulation of DNA-templated transcription"/>
    <property type="evidence" value="ECO:0007669"/>
    <property type="project" value="TreeGrafter"/>
</dbReference>
<evidence type="ECO:0000256" key="1">
    <source>
        <dbReference type="ARBA" id="ARBA00023015"/>
    </source>
</evidence>
<dbReference type="RefSeq" id="WP_145852994.1">
    <property type="nucleotide sequence ID" value="NZ_RPFW01000002.1"/>
</dbReference>
<dbReference type="Gene3D" id="1.10.10.10">
    <property type="entry name" value="Winged helix-like DNA-binding domain superfamily/Winged helix DNA-binding domain"/>
    <property type="match status" value="1"/>
</dbReference>
<dbReference type="PANTHER" id="PTHR44846">
    <property type="entry name" value="MANNOSYL-D-GLYCERATE TRANSPORT/METABOLISM SYSTEM REPRESSOR MNGR-RELATED"/>
    <property type="match status" value="1"/>
</dbReference>
<dbReference type="SMART" id="SM00866">
    <property type="entry name" value="UTRA"/>
    <property type="match status" value="1"/>
</dbReference>
<keyword evidence="2" id="KW-0238">DNA-binding</keyword>
<dbReference type="GO" id="GO:0003677">
    <property type="term" value="F:DNA binding"/>
    <property type="evidence" value="ECO:0007669"/>
    <property type="project" value="UniProtKB-KW"/>
</dbReference>
<dbReference type="SUPFAM" id="SSF46785">
    <property type="entry name" value="Winged helix' DNA-binding domain"/>
    <property type="match status" value="1"/>
</dbReference>
<evidence type="ECO:0000256" key="3">
    <source>
        <dbReference type="ARBA" id="ARBA00023163"/>
    </source>
</evidence>
<dbReference type="PROSITE" id="PS50949">
    <property type="entry name" value="HTH_GNTR"/>
    <property type="match status" value="1"/>
</dbReference>
<dbReference type="AlphaFoldDB" id="A0A6P2C561"/>
<comment type="caution">
    <text evidence="5">The sequence shown here is derived from an EMBL/GenBank/DDBJ whole genome shotgun (WGS) entry which is preliminary data.</text>
</comment>
<dbReference type="Pfam" id="PF07702">
    <property type="entry name" value="UTRA"/>
    <property type="match status" value="1"/>
</dbReference>